<dbReference type="Gene3D" id="3.40.50.10490">
    <property type="entry name" value="Glucose-6-phosphate isomerase like protein, domain 1"/>
    <property type="match status" value="1"/>
</dbReference>
<dbReference type="RefSeq" id="WP_039681074.1">
    <property type="nucleotide sequence ID" value="NZ_JWHR01000135.1"/>
</dbReference>
<dbReference type="EMBL" id="JWHR01000135">
    <property type="protein sequence ID" value="KHS55864.1"/>
    <property type="molecule type" value="Genomic_DNA"/>
</dbReference>
<dbReference type="InterPro" id="IPR000281">
    <property type="entry name" value="HTH_RpiR"/>
</dbReference>
<evidence type="ECO:0000313" key="7">
    <source>
        <dbReference type="Proteomes" id="UP000031189"/>
    </source>
</evidence>
<evidence type="ECO:0000256" key="2">
    <source>
        <dbReference type="ARBA" id="ARBA00023125"/>
    </source>
</evidence>
<feature type="domain" description="HTH rpiR-type" evidence="4">
    <location>
        <begin position="5"/>
        <end position="81"/>
    </location>
</feature>
<organism evidence="6 7">
    <name type="scientific">Terrisporobacter othiniensis</name>
    <dbReference type="NCBI Taxonomy" id="1577792"/>
    <lineage>
        <taxon>Bacteria</taxon>
        <taxon>Bacillati</taxon>
        <taxon>Bacillota</taxon>
        <taxon>Clostridia</taxon>
        <taxon>Peptostreptococcales</taxon>
        <taxon>Peptostreptococcaceae</taxon>
        <taxon>Terrisporobacter</taxon>
    </lineage>
</organism>
<dbReference type="GO" id="GO:0003677">
    <property type="term" value="F:DNA binding"/>
    <property type="evidence" value="ECO:0007669"/>
    <property type="project" value="UniProtKB-KW"/>
</dbReference>
<evidence type="ECO:0000256" key="1">
    <source>
        <dbReference type="ARBA" id="ARBA00023015"/>
    </source>
</evidence>
<dbReference type="InterPro" id="IPR009057">
    <property type="entry name" value="Homeodomain-like_sf"/>
</dbReference>
<proteinExistence type="predicted"/>
<dbReference type="PANTHER" id="PTHR30514:SF1">
    <property type="entry name" value="HTH-TYPE TRANSCRIPTIONAL REGULATOR HEXR-RELATED"/>
    <property type="match status" value="1"/>
</dbReference>
<dbReference type="OrthoDB" id="9762536at2"/>
<dbReference type="GO" id="GO:1901135">
    <property type="term" value="P:carbohydrate derivative metabolic process"/>
    <property type="evidence" value="ECO:0007669"/>
    <property type="project" value="InterPro"/>
</dbReference>
<keyword evidence="3" id="KW-0804">Transcription</keyword>
<protein>
    <submittedName>
        <fullName evidence="6">RpiR family transcriptional regulator</fullName>
    </submittedName>
</protein>
<keyword evidence="7" id="KW-1185">Reference proteome</keyword>
<dbReference type="InterPro" id="IPR001347">
    <property type="entry name" value="SIS_dom"/>
</dbReference>
<comment type="caution">
    <text evidence="6">The sequence shown here is derived from an EMBL/GenBank/DDBJ whole genome shotgun (WGS) entry which is preliminary data.</text>
</comment>
<dbReference type="AlphaFoldDB" id="A0A0B3VTC7"/>
<dbReference type="PANTHER" id="PTHR30514">
    <property type="entry name" value="GLUCOKINASE"/>
    <property type="match status" value="1"/>
</dbReference>
<feature type="domain" description="SIS" evidence="5">
    <location>
        <begin position="127"/>
        <end position="267"/>
    </location>
</feature>
<reference evidence="6 7" key="1">
    <citation type="submission" date="2014-12" db="EMBL/GenBank/DDBJ databases">
        <title>Draft genome sequence of Terrisporobacter sp. 08-306576, isolated from the blood culture of a bacteremia patient.</title>
        <authorList>
            <person name="Lund L.C."/>
            <person name="Sydenham T.V."/>
            <person name="Hogh S.V."/>
            <person name="Skov M.N."/>
            <person name="Kemp M."/>
            <person name="Justesen U.S."/>
        </authorList>
    </citation>
    <scope>NUCLEOTIDE SEQUENCE [LARGE SCALE GENOMIC DNA]</scope>
    <source>
        <strain evidence="6 7">08-306576</strain>
    </source>
</reference>
<dbReference type="InterPro" id="IPR036388">
    <property type="entry name" value="WH-like_DNA-bd_sf"/>
</dbReference>
<evidence type="ECO:0000259" key="5">
    <source>
        <dbReference type="PROSITE" id="PS51464"/>
    </source>
</evidence>
<dbReference type="Pfam" id="PF01380">
    <property type="entry name" value="SIS"/>
    <property type="match status" value="1"/>
</dbReference>
<evidence type="ECO:0000256" key="3">
    <source>
        <dbReference type="ARBA" id="ARBA00023163"/>
    </source>
</evidence>
<dbReference type="PROSITE" id="PS51071">
    <property type="entry name" value="HTH_RPIR"/>
    <property type="match status" value="1"/>
</dbReference>
<dbReference type="STRING" id="1577792.QX51_16880"/>
<dbReference type="CDD" id="cd05013">
    <property type="entry name" value="SIS_RpiR"/>
    <property type="match status" value="1"/>
</dbReference>
<dbReference type="Proteomes" id="UP000031189">
    <property type="component" value="Unassembled WGS sequence"/>
</dbReference>
<evidence type="ECO:0000259" key="4">
    <source>
        <dbReference type="PROSITE" id="PS51071"/>
    </source>
</evidence>
<dbReference type="SUPFAM" id="SSF46689">
    <property type="entry name" value="Homeodomain-like"/>
    <property type="match status" value="1"/>
</dbReference>
<dbReference type="GO" id="GO:0003700">
    <property type="term" value="F:DNA-binding transcription factor activity"/>
    <property type="evidence" value="ECO:0007669"/>
    <property type="project" value="InterPro"/>
</dbReference>
<dbReference type="Pfam" id="PF01418">
    <property type="entry name" value="HTH_6"/>
    <property type="match status" value="1"/>
</dbReference>
<evidence type="ECO:0000313" key="6">
    <source>
        <dbReference type="EMBL" id="KHS55864.1"/>
    </source>
</evidence>
<dbReference type="GO" id="GO:0097367">
    <property type="term" value="F:carbohydrate derivative binding"/>
    <property type="evidence" value="ECO:0007669"/>
    <property type="project" value="InterPro"/>
</dbReference>
<dbReference type="Gene3D" id="1.10.10.10">
    <property type="entry name" value="Winged helix-like DNA-binding domain superfamily/Winged helix DNA-binding domain"/>
    <property type="match status" value="1"/>
</dbReference>
<sequence>MEKNKSVIDIIFAEYNNFFDAEKKIADYIVNNREKLIDMTISELAESAGASEATVTRFCKKCNLKGFHHLKITLAKEVVDLKKDEISISGNVSEDNISLSLNNILLNKIEELKQTVSMIDEGDFKEILNVIKKGRSVQFAAVGNTIPVALDGCYKFNQIGITAIANTIWETQISYTYNLSNEDVVIIISNSGASRRLIDVAKAAMEQGATTIAITNSDNSVLAKICNHHIKTATREKLFLEEYYFSRISAMTVIEILYLFLTVGKEDVYKNLSRHEQSIADDKI</sequence>
<dbReference type="InterPro" id="IPR046348">
    <property type="entry name" value="SIS_dom_sf"/>
</dbReference>
<gene>
    <name evidence="6" type="ORF">QX51_16880</name>
</gene>
<keyword evidence="1" id="KW-0805">Transcription regulation</keyword>
<dbReference type="SUPFAM" id="SSF53697">
    <property type="entry name" value="SIS domain"/>
    <property type="match status" value="1"/>
</dbReference>
<keyword evidence="2" id="KW-0238">DNA-binding</keyword>
<dbReference type="InterPro" id="IPR035472">
    <property type="entry name" value="RpiR-like_SIS"/>
</dbReference>
<dbReference type="InterPro" id="IPR047640">
    <property type="entry name" value="RpiR-like"/>
</dbReference>
<dbReference type="PROSITE" id="PS51464">
    <property type="entry name" value="SIS"/>
    <property type="match status" value="1"/>
</dbReference>
<accession>A0A0B3VTC7</accession>
<name>A0A0B3VTC7_9FIRM</name>